<keyword evidence="6 9" id="KW-0378">Hydrolase</keyword>
<dbReference type="EC" id="3.4.23.36" evidence="9"/>
<dbReference type="Proteomes" id="UP001431217">
    <property type="component" value="Unassembled WGS sequence"/>
</dbReference>
<evidence type="ECO:0000256" key="2">
    <source>
        <dbReference type="ARBA" id="ARBA00022475"/>
    </source>
</evidence>
<accession>A0ABT0MG17</accession>
<evidence type="ECO:0000256" key="8">
    <source>
        <dbReference type="ARBA" id="ARBA00023136"/>
    </source>
</evidence>
<dbReference type="PANTHER" id="PTHR33695">
    <property type="entry name" value="LIPOPROTEIN SIGNAL PEPTIDASE"/>
    <property type="match status" value="1"/>
</dbReference>
<dbReference type="PRINTS" id="PR00781">
    <property type="entry name" value="LIPOSIGPTASE"/>
</dbReference>
<protein>
    <recommendedName>
        <fullName evidence="9">Lipoprotein signal peptidase</fullName>
        <ecNumber evidence="9">3.4.23.36</ecNumber>
    </recommendedName>
    <alternativeName>
        <fullName evidence="9">Prolipoprotein signal peptidase</fullName>
    </alternativeName>
    <alternativeName>
        <fullName evidence="9">Signal peptidase II</fullName>
        <shortName evidence="9">SPase II</shortName>
    </alternativeName>
</protein>
<evidence type="ECO:0000313" key="13">
    <source>
        <dbReference type="Proteomes" id="UP001431217"/>
    </source>
</evidence>
<evidence type="ECO:0000256" key="1">
    <source>
        <dbReference type="ARBA" id="ARBA00006139"/>
    </source>
</evidence>
<organism evidence="12 13">
    <name type="scientific">Luteimonas galliterrae</name>
    <dbReference type="NCBI Taxonomy" id="2940486"/>
    <lineage>
        <taxon>Bacteria</taxon>
        <taxon>Pseudomonadati</taxon>
        <taxon>Pseudomonadota</taxon>
        <taxon>Gammaproteobacteria</taxon>
        <taxon>Lysobacterales</taxon>
        <taxon>Lysobacteraceae</taxon>
        <taxon>Luteimonas</taxon>
    </lineage>
</organism>
<feature type="transmembrane region" description="Helical" evidence="9">
    <location>
        <begin position="97"/>
        <end position="115"/>
    </location>
</feature>
<gene>
    <name evidence="9 12" type="primary">lspA</name>
    <name evidence="12" type="ORF">M2650_00925</name>
</gene>
<keyword evidence="13" id="KW-1185">Reference proteome</keyword>
<evidence type="ECO:0000256" key="3">
    <source>
        <dbReference type="ARBA" id="ARBA00022670"/>
    </source>
</evidence>
<name>A0ABT0MG17_9GAMM</name>
<feature type="active site" evidence="9">
    <location>
        <position position="143"/>
    </location>
</feature>
<proteinExistence type="inferred from homology"/>
<sequence length="168" mass="18916">MTTSHPKPNALIWLLASVAIIVLDQLTKLWVLTNLPEYTAIPVIDGFWNWYRTYNTGAAFSFLSDAGGWQQYFFATLAVVICGLLTFWLTRTPRRDWRTALPFALVIGGAVGNVIDRLQHGHVVDFVQWYWRDHYWPAFNLADSAIVVGAVGIALFGLFDGKRAGKAR</sequence>
<comment type="subcellular location">
    <subcellularLocation>
        <location evidence="9">Cell membrane</location>
        <topology evidence="9">Multi-pass membrane protein</topology>
    </subcellularLocation>
</comment>
<comment type="pathway">
    <text evidence="9">Protein modification; lipoprotein biosynthesis (signal peptide cleavage).</text>
</comment>
<comment type="function">
    <text evidence="9 10">This protein specifically catalyzes the removal of signal peptides from prolipoproteins.</text>
</comment>
<evidence type="ECO:0000313" key="12">
    <source>
        <dbReference type="EMBL" id="MCL1633214.1"/>
    </source>
</evidence>
<dbReference type="HAMAP" id="MF_00161">
    <property type="entry name" value="LspA"/>
    <property type="match status" value="1"/>
</dbReference>
<dbReference type="GO" id="GO:0004190">
    <property type="term" value="F:aspartic-type endopeptidase activity"/>
    <property type="evidence" value="ECO:0007669"/>
    <property type="project" value="UniProtKB-EC"/>
</dbReference>
<keyword evidence="5 9" id="KW-0064">Aspartyl protease</keyword>
<evidence type="ECO:0000256" key="10">
    <source>
        <dbReference type="RuleBase" id="RU000594"/>
    </source>
</evidence>
<keyword evidence="4 9" id="KW-0812">Transmembrane</keyword>
<dbReference type="EMBL" id="JAMBEP010000001">
    <property type="protein sequence ID" value="MCL1633214.1"/>
    <property type="molecule type" value="Genomic_DNA"/>
</dbReference>
<evidence type="ECO:0000256" key="4">
    <source>
        <dbReference type="ARBA" id="ARBA00022692"/>
    </source>
</evidence>
<feature type="transmembrane region" description="Helical" evidence="9">
    <location>
        <begin position="135"/>
        <end position="159"/>
    </location>
</feature>
<evidence type="ECO:0000256" key="9">
    <source>
        <dbReference type="HAMAP-Rule" id="MF_00161"/>
    </source>
</evidence>
<keyword evidence="2 9" id="KW-1003">Cell membrane</keyword>
<dbReference type="PANTHER" id="PTHR33695:SF1">
    <property type="entry name" value="LIPOPROTEIN SIGNAL PEPTIDASE"/>
    <property type="match status" value="1"/>
</dbReference>
<reference evidence="12 13" key="1">
    <citation type="submission" date="2022-05" db="EMBL/GenBank/DDBJ databases">
        <title>Luteimonas sp. SX5, whole genome shotgun sequencing project.</title>
        <authorList>
            <person name="Zhao G."/>
            <person name="Shen L."/>
        </authorList>
    </citation>
    <scope>NUCLEOTIDE SEQUENCE [LARGE SCALE GENOMIC DNA]</scope>
    <source>
        <strain evidence="12 13">SX5</strain>
    </source>
</reference>
<dbReference type="NCBIfam" id="TIGR00077">
    <property type="entry name" value="lspA"/>
    <property type="match status" value="1"/>
</dbReference>
<feature type="transmembrane region" description="Helical" evidence="9">
    <location>
        <begin position="12"/>
        <end position="32"/>
    </location>
</feature>
<keyword evidence="8 9" id="KW-0472">Membrane</keyword>
<keyword evidence="7 9" id="KW-1133">Transmembrane helix</keyword>
<feature type="transmembrane region" description="Helical" evidence="9">
    <location>
        <begin position="72"/>
        <end position="90"/>
    </location>
</feature>
<keyword evidence="3 9" id="KW-0645">Protease</keyword>
<comment type="caution">
    <text evidence="12">The sequence shown here is derived from an EMBL/GenBank/DDBJ whole genome shotgun (WGS) entry which is preliminary data.</text>
</comment>
<feature type="active site" evidence="9">
    <location>
        <position position="125"/>
    </location>
</feature>
<comment type="similarity">
    <text evidence="1 9 11">Belongs to the peptidase A8 family.</text>
</comment>
<dbReference type="PROSITE" id="PS00855">
    <property type="entry name" value="SPASE_II"/>
    <property type="match status" value="1"/>
</dbReference>
<dbReference type="InterPro" id="IPR001872">
    <property type="entry name" value="Peptidase_A8"/>
</dbReference>
<evidence type="ECO:0000256" key="7">
    <source>
        <dbReference type="ARBA" id="ARBA00022989"/>
    </source>
</evidence>
<evidence type="ECO:0000256" key="5">
    <source>
        <dbReference type="ARBA" id="ARBA00022750"/>
    </source>
</evidence>
<dbReference type="Pfam" id="PF01252">
    <property type="entry name" value="Peptidase_A8"/>
    <property type="match status" value="1"/>
</dbReference>
<evidence type="ECO:0000256" key="6">
    <source>
        <dbReference type="ARBA" id="ARBA00022801"/>
    </source>
</evidence>
<dbReference type="RefSeq" id="WP_249470052.1">
    <property type="nucleotide sequence ID" value="NZ_JAMBEP010000001.1"/>
</dbReference>
<comment type="catalytic activity">
    <reaction evidence="9 10">
        <text>Release of signal peptides from bacterial membrane prolipoproteins. Hydrolyzes -Xaa-Yaa-Zaa-|-(S,diacylglyceryl)Cys-, in which Xaa is hydrophobic (preferably Leu), and Yaa (Ala or Ser) and Zaa (Gly or Ala) have small, neutral side chains.</text>
        <dbReference type="EC" id="3.4.23.36"/>
    </reaction>
</comment>
<evidence type="ECO:0000256" key="11">
    <source>
        <dbReference type="RuleBase" id="RU004181"/>
    </source>
</evidence>